<accession>A0A812Q377</accession>
<keyword evidence="4" id="KW-1185">Reference proteome</keyword>
<evidence type="ECO:0000256" key="2">
    <source>
        <dbReference type="SAM" id="MobiDB-lite"/>
    </source>
</evidence>
<dbReference type="Gene3D" id="3.30.420.10">
    <property type="entry name" value="Ribonuclease H-like superfamily/Ribonuclease H"/>
    <property type="match status" value="1"/>
</dbReference>
<evidence type="ECO:0000313" key="4">
    <source>
        <dbReference type="Proteomes" id="UP000601435"/>
    </source>
</evidence>
<dbReference type="OrthoDB" id="409535at2759"/>
<dbReference type="SUPFAM" id="SSF53098">
    <property type="entry name" value="Ribonuclease H-like"/>
    <property type="match status" value="1"/>
</dbReference>
<feature type="coiled-coil region" evidence="1">
    <location>
        <begin position="251"/>
        <end position="285"/>
    </location>
</feature>
<dbReference type="GO" id="GO:0003676">
    <property type="term" value="F:nucleic acid binding"/>
    <property type="evidence" value="ECO:0007669"/>
    <property type="project" value="InterPro"/>
</dbReference>
<dbReference type="EMBL" id="CAJNJA010016862">
    <property type="protein sequence ID" value="CAE7390006.1"/>
    <property type="molecule type" value="Genomic_DNA"/>
</dbReference>
<evidence type="ECO:0000256" key="1">
    <source>
        <dbReference type="SAM" id="Coils"/>
    </source>
</evidence>
<keyword evidence="1" id="KW-0175">Coiled coil</keyword>
<evidence type="ECO:0000313" key="3">
    <source>
        <dbReference type="EMBL" id="CAE7390006.1"/>
    </source>
</evidence>
<feature type="non-terminal residue" evidence="3">
    <location>
        <position position="1"/>
    </location>
</feature>
<sequence length="1596" mass="180428">MVLLAGPKADGLYVANLQSAASDPICTFLDPPLHLRAELRCDSDVVPAVVTLSWRLPNMEWLRPVAQATHAPQGSDMMRGGPAEMLAVSTMAVAVATGQSDWWHSELVGCGSQPFWTGGCGEQIVGATEHSFRQMNAAQASWSMMATRRTAPAWIQRLGAFFHEMRSQQTAWPPSPMGSRSAYKICAKLSWLTGWGSPVLLSPEQQDQLRRMEQRAPLLYGPPRAERPAEGNGSSGGSTYEALQEEVKRQLRGVVSQLEASRREAQDLREEVEFLRAAREQSNANQRLEDQGCAYRYGDECEHGTACSNRAFSADATESGSNDLRGDGRLLEGLEKVIKGGKPEEQGGGYWLYLIEHVMSDLSTSSAEWWSVVVKAKWSRLDRRGSTILLGATPEDIKKAVLWRKASFFGEGLGPGSFDSDVAFVNGKGGKDLSKAERRDRCYECGAKGQMAAACPTNKEVQQKVLPSRRRIDYDRDVQGVPVGQLIEDAQKLMQAFMEQKTQPMVQALRVDEDQTGAMDNVSVTLAGENRVQMEQNKLAQLKDHVQDYVTSGAYEMDMKKGWDLNDDKIYGVLLWMAKVLNENVMLYKMVWLWLCAETAHGDQAEGAAGHQVGFCMEYPEDPRNYMTEAEHRSRCVSAWRTEFMKEFTKETNLSKCQFEQGALGHMFRRPTCCLSNLGMGIQGLKDQRTYVAADTKDTDQSVWPHGFRITLADAIHEWKSGESPVVVKKAMTKKELEEWKAHVERGHWPYRRDCSVCLAASGTGRPGRPARRVVHRDAYVMSLDIAGPFADKGKDEVRGRKYRFVLAATYLYPKVREVPEDAPIPNEEEAEEFLREEEEEEWKKKVADLNKRFCIPLERHTGKEARECRVKPVRKWCRDRDIYQTYTEGLAPTQNAVAESHGKWLKSKARVHLNEMELDKEFWPCAMKHACFQHNARQMGTKVSGVKFGSVVWMKSKKDRGPFDPRWERGKYMGPADDVREGHVVRLDDGLWLRTLHMRTVRDDEAEFEVEEHIVDLIEPTRRVRGKTKLRDPELRAIRKQERSVIVKELLESKIWDSPQAKVERPQMREGEVWDGAAYINLGAYQHGGITSITKATEKFNKEAVLAARLLTLDHPGEDGDRIVVVGYAVSKWEKLHQFQYDDLEEMGFILPEREPVVKMMNVGEGEGHLRPRFRKQIRRRKFSGTWVVKRVYASKVRGSIYEKGAVNAWLSEFVEEERKIKARQAERGEYATQRERQLFYKLDDAIDYMNEILCLSHQAREQATMMKLVQESETTPEVEEMLQALVAPIDTVHGVELQEVKRHLTEWREGIQKEIEVLETSGTLRRIPLPEAKRLAGRLCSVADDEATYGVEEVSPEDSGKSRRAIFWFETNEGRIKVVHTAGEVQAADMAGREADEEEVIVRSLRGGDYYDLLNMMAWMMMVSRIPGAKATGIYHKKPLDYDGSVEFYVLLLVGGIALLAVWEALKWLAQRCFGEDEATVAKALPAELASGNYVTAPEAALEADFRMDETWQCTYKEALPAAIAVFSVRLGTTYKWSPWSEDSPALSVEVSGAHADGDQDPYVEISDLTDSQAQAVWRPFATEAGRRLLAAFF</sequence>
<protein>
    <recommendedName>
        <fullName evidence="5">Retrovirus-related Pol polyprotein from transposon TNT 1-94</fullName>
    </recommendedName>
</protein>
<comment type="caution">
    <text evidence="3">The sequence shown here is derived from an EMBL/GenBank/DDBJ whole genome shotgun (WGS) entry which is preliminary data.</text>
</comment>
<dbReference type="InterPro" id="IPR036397">
    <property type="entry name" value="RNaseH_sf"/>
</dbReference>
<evidence type="ECO:0008006" key="5">
    <source>
        <dbReference type="Google" id="ProtNLM"/>
    </source>
</evidence>
<feature type="region of interest" description="Disordered" evidence="2">
    <location>
        <begin position="220"/>
        <end position="239"/>
    </location>
</feature>
<name>A0A812Q377_9DINO</name>
<dbReference type="Proteomes" id="UP000601435">
    <property type="component" value="Unassembled WGS sequence"/>
</dbReference>
<reference evidence="3" key="1">
    <citation type="submission" date="2021-02" db="EMBL/GenBank/DDBJ databases">
        <authorList>
            <person name="Dougan E. K."/>
            <person name="Rhodes N."/>
            <person name="Thang M."/>
            <person name="Chan C."/>
        </authorList>
    </citation>
    <scope>NUCLEOTIDE SEQUENCE</scope>
</reference>
<gene>
    <name evidence="3" type="ORF">SNEC2469_LOCUS10591</name>
</gene>
<dbReference type="InterPro" id="IPR012337">
    <property type="entry name" value="RNaseH-like_sf"/>
</dbReference>
<proteinExistence type="predicted"/>
<organism evidence="3 4">
    <name type="scientific">Symbiodinium necroappetens</name>
    <dbReference type="NCBI Taxonomy" id="1628268"/>
    <lineage>
        <taxon>Eukaryota</taxon>
        <taxon>Sar</taxon>
        <taxon>Alveolata</taxon>
        <taxon>Dinophyceae</taxon>
        <taxon>Suessiales</taxon>
        <taxon>Symbiodiniaceae</taxon>
        <taxon>Symbiodinium</taxon>
    </lineage>
</organism>